<dbReference type="RefSeq" id="WP_121005804.1">
    <property type="nucleotide sequence ID" value="NZ_RBXO01000001.1"/>
</dbReference>
<feature type="region of interest" description="Disordered" evidence="1">
    <location>
        <begin position="51"/>
        <end position="82"/>
    </location>
</feature>
<name>A0A495VZI1_9PSEU</name>
<sequence>MLRPFALIPLRAEPAVAGTPAGALGAAWPLNPALPPARAYRAAGSPMSALTSFHVDRGRPGGREDPATAGSPARHRRARPGS</sequence>
<evidence type="ECO:0000313" key="3">
    <source>
        <dbReference type="Proteomes" id="UP000282084"/>
    </source>
</evidence>
<feature type="compositionally biased region" description="Basic residues" evidence="1">
    <location>
        <begin position="73"/>
        <end position="82"/>
    </location>
</feature>
<reference evidence="2 3" key="1">
    <citation type="submission" date="2018-10" db="EMBL/GenBank/DDBJ databases">
        <title>Sequencing the genomes of 1000 actinobacteria strains.</title>
        <authorList>
            <person name="Klenk H.-P."/>
        </authorList>
    </citation>
    <scope>NUCLEOTIDE SEQUENCE [LARGE SCALE GENOMIC DNA]</scope>
    <source>
        <strain evidence="2 3">DSM 43800</strain>
    </source>
</reference>
<comment type="caution">
    <text evidence="2">The sequence shown here is derived from an EMBL/GenBank/DDBJ whole genome shotgun (WGS) entry which is preliminary data.</text>
</comment>
<gene>
    <name evidence="2" type="ORF">C8E97_2896</name>
</gene>
<evidence type="ECO:0000256" key="1">
    <source>
        <dbReference type="SAM" id="MobiDB-lite"/>
    </source>
</evidence>
<proteinExistence type="predicted"/>
<dbReference type="AlphaFoldDB" id="A0A495VZI1"/>
<organism evidence="2 3">
    <name type="scientific">Saccharothrix australiensis</name>
    <dbReference type="NCBI Taxonomy" id="2072"/>
    <lineage>
        <taxon>Bacteria</taxon>
        <taxon>Bacillati</taxon>
        <taxon>Actinomycetota</taxon>
        <taxon>Actinomycetes</taxon>
        <taxon>Pseudonocardiales</taxon>
        <taxon>Pseudonocardiaceae</taxon>
        <taxon>Saccharothrix</taxon>
    </lineage>
</organism>
<keyword evidence="3" id="KW-1185">Reference proteome</keyword>
<evidence type="ECO:0000313" key="2">
    <source>
        <dbReference type="EMBL" id="RKT54280.1"/>
    </source>
</evidence>
<accession>A0A495VZI1</accession>
<dbReference type="Proteomes" id="UP000282084">
    <property type="component" value="Unassembled WGS sequence"/>
</dbReference>
<protein>
    <submittedName>
        <fullName evidence="2">Uncharacterized protein</fullName>
    </submittedName>
</protein>
<dbReference type="EMBL" id="RBXO01000001">
    <property type="protein sequence ID" value="RKT54280.1"/>
    <property type="molecule type" value="Genomic_DNA"/>
</dbReference>
<feature type="compositionally biased region" description="Basic and acidic residues" evidence="1">
    <location>
        <begin position="54"/>
        <end position="66"/>
    </location>
</feature>